<dbReference type="PATRIC" id="fig|1261130.3.peg.552"/>
<dbReference type="RefSeq" id="WP_008314958.1">
    <property type="nucleotide sequence ID" value="NZ_KB372778.1"/>
</dbReference>
<sequence length="126" mass="13833">MFKPFGITLTVICLAGCATQSKAPPSTVDSEALKTLWEMEGRGPEWHISINGERFHGSFPGRYEGRIMGWSVTEKGNKTTLVSDNKQASIVLKEEACTVAGKEFTHTATAKINQQTYRGCAKHKSL</sequence>
<dbReference type="OrthoDB" id="7060918at2"/>
<keyword evidence="2" id="KW-1185">Reference proteome</keyword>
<reference evidence="1 2" key="1">
    <citation type="journal article" date="2013" name="Genome Announc.">
        <title>Complete Genome Sequence of Wohlfahrtiimonas chitiniclastica Strain SH04, Isolated from Chrysomya megacephala Collected from Pudong International Airport in China.</title>
        <authorList>
            <person name="Cao X.M."/>
            <person name="Chen T."/>
            <person name="Xu L.Z."/>
            <person name="Yao L.S."/>
            <person name="Qi J."/>
            <person name="Zhang X.L."/>
            <person name="Yan Q.L."/>
            <person name="Deng Y.H."/>
            <person name="Guo T.Y."/>
            <person name="Wang J."/>
            <person name="Hu K.X."/>
            <person name="Xu B.L."/>
        </authorList>
    </citation>
    <scope>NUCLEOTIDE SEQUENCE [LARGE SCALE GENOMIC DNA]</scope>
    <source>
        <strain evidence="1 2">SH04</strain>
    </source>
</reference>
<evidence type="ECO:0000313" key="2">
    <source>
        <dbReference type="Proteomes" id="UP000011617"/>
    </source>
</evidence>
<accession>L8XWR6</accession>
<dbReference type="AlphaFoldDB" id="L8XWR6"/>
<dbReference type="EMBL" id="AOBV01000004">
    <property type="protein sequence ID" value="ELV08463.1"/>
    <property type="molecule type" value="Genomic_DNA"/>
</dbReference>
<organism evidence="1 2">
    <name type="scientific">Wohlfahrtiimonas chitiniclastica SH04</name>
    <dbReference type="NCBI Taxonomy" id="1261130"/>
    <lineage>
        <taxon>Bacteria</taxon>
        <taxon>Pseudomonadati</taxon>
        <taxon>Pseudomonadota</taxon>
        <taxon>Gammaproteobacteria</taxon>
        <taxon>Cardiobacteriales</taxon>
        <taxon>Ignatzschineriaceae</taxon>
        <taxon>Wohlfahrtiimonas</taxon>
    </lineage>
</organism>
<proteinExistence type="predicted"/>
<dbReference type="Proteomes" id="UP000011617">
    <property type="component" value="Unassembled WGS sequence"/>
</dbReference>
<evidence type="ECO:0000313" key="1">
    <source>
        <dbReference type="EMBL" id="ELV08463.1"/>
    </source>
</evidence>
<name>L8XWR6_9GAMM</name>
<gene>
    <name evidence="1" type="ORF">F387_01059</name>
</gene>
<comment type="caution">
    <text evidence="1">The sequence shown here is derived from an EMBL/GenBank/DDBJ whole genome shotgun (WGS) entry which is preliminary data.</text>
</comment>
<dbReference type="HOGENOM" id="CLU_1980720_0_0_6"/>
<protein>
    <submittedName>
        <fullName evidence="1">Uncharacterized protein</fullName>
    </submittedName>
</protein>